<dbReference type="PANTHER" id="PTHR21196">
    <property type="entry name" value="U7 SNRNA-ASSOCIATED SM-LIKE PROTEIN LSM10"/>
    <property type="match status" value="1"/>
</dbReference>
<dbReference type="EMBL" id="JARGDH010000002">
    <property type="protein sequence ID" value="KAL0275870.1"/>
    <property type="molecule type" value="Genomic_DNA"/>
</dbReference>
<gene>
    <name evidence="2" type="ORF">PYX00_003596</name>
</gene>
<reference evidence="2" key="1">
    <citation type="journal article" date="2024" name="Gigascience">
        <title>Chromosome-level genome of the poultry shaft louse Menopon gallinae provides insight into the host-switching and adaptive evolution of parasitic lice.</title>
        <authorList>
            <person name="Xu Y."/>
            <person name="Ma L."/>
            <person name="Liu S."/>
            <person name="Liang Y."/>
            <person name="Liu Q."/>
            <person name="He Z."/>
            <person name="Tian L."/>
            <person name="Duan Y."/>
            <person name="Cai W."/>
            <person name="Li H."/>
            <person name="Song F."/>
        </authorList>
    </citation>
    <scope>NUCLEOTIDE SEQUENCE</scope>
    <source>
        <strain evidence="2">Cailab_2023a</strain>
    </source>
</reference>
<dbReference type="InterPro" id="IPR047575">
    <property type="entry name" value="Sm"/>
</dbReference>
<organism evidence="2">
    <name type="scientific">Menopon gallinae</name>
    <name type="common">poultry shaft louse</name>
    <dbReference type="NCBI Taxonomy" id="328185"/>
    <lineage>
        <taxon>Eukaryota</taxon>
        <taxon>Metazoa</taxon>
        <taxon>Ecdysozoa</taxon>
        <taxon>Arthropoda</taxon>
        <taxon>Hexapoda</taxon>
        <taxon>Insecta</taxon>
        <taxon>Pterygota</taxon>
        <taxon>Neoptera</taxon>
        <taxon>Paraneoptera</taxon>
        <taxon>Psocodea</taxon>
        <taxon>Troctomorpha</taxon>
        <taxon>Phthiraptera</taxon>
        <taxon>Amblycera</taxon>
        <taxon>Menoponidae</taxon>
        <taxon>Menopon</taxon>
    </lineage>
</organism>
<dbReference type="GO" id="GO:0071208">
    <property type="term" value="F:histone pre-mRNA DCP binding"/>
    <property type="evidence" value="ECO:0007669"/>
    <property type="project" value="TreeGrafter"/>
</dbReference>
<dbReference type="AlphaFoldDB" id="A0AAW2I0J0"/>
<name>A0AAW2I0J0_9NEOP</name>
<dbReference type="PROSITE" id="PS52002">
    <property type="entry name" value="SM"/>
    <property type="match status" value="1"/>
</dbReference>
<dbReference type="PANTHER" id="PTHR21196:SF1">
    <property type="entry name" value="U7 SNRNA-ASSOCIATED SM-LIKE PROTEIN LSM10"/>
    <property type="match status" value="1"/>
</dbReference>
<feature type="domain" description="Sm" evidence="1">
    <location>
        <begin position="16"/>
        <end position="88"/>
    </location>
</feature>
<dbReference type="GO" id="GO:0006398">
    <property type="term" value="P:mRNA 3'-end processing by stem-loop binding and cleavage"/>
    <property type="evidence" value="ECO:0007669"/>
    <property type="project" value="TreeGrafter"/>
</dbReference>
<evidence type="ECO:0000313" key="2">
    <source>
        <dbReference type="EMBL" id="KAL0275870.1"/>
    </source>
</evidence>
<dbReference type="GO" id="GO:0016604">
    <property type="term" value="C:nuclear body"/>
    <property type="evidence" value="ECO:0007669"/>
    <property type="project" value="TreeGrafter"/>
</dbReference>
<comment type="caution">
    <text evidence="2">The sequence shown here is derived from an EMBL/GenBank/DDBJ whole genome shotgun (WGS) entry which is preliminary data.</text>
</comment>
<dbReference type="GO" id="GO:0071254">
    <property type="term" value="C:cytoplasmic U snRNP body"/>
    <property type="evidence" value="ECO:0007669"/>
    <property type="project" value="TreeGrafter"/>
</dbReference>
<accession>A0AAW2I0J0</accession>
<dbReference type="InterPro" id="IPR052840">
    <property type="entry name" value="U7_snRNA_Sm-like"/>
</dbReference>
<dbReference type="SUPFAM" id="SSF50182">
    <property type="entry name" value="Sm-like ribonucleoproteins"/>
    <property type="match status" value="1"/>
</dbReference>
<dbReference type="SMART" id="SM00651">
    <property type="entry name" value="Sm"/>
    <property type="match status" value="1"/>
</dbReference>
<proteinExistence type="predicted"/>
<evidence type="ECO:0000259" key="1">
    <source>
        <dbReference type="PROSITE" id="PS52002"/>
    </source>
</evidence>
<dbReference type="CDD" id="cd01733">
    <property type="entry name" value="LSm10"/>
    <property type="match status" value="1"/>
</dbReference>
<protein>
    <recommendedName>
        <fullName evidence="1">Sm domain-containing protein</fullName>
    </recommendedName>
</protein>
<dbReference type="InterPro" id="IPR001163">
    <property type="entry name" value="Sm_dom_euk/arc"/>
</dbReference>
<dbReference type="Pfam" id="PF01423">
    <property type="entry name" value="LSM"/>
    <property type="match status" value="1"/>
</dbReference>
<dbReference type="Gene3D" id="2.30.30.100">
    <property type="match status" value="1"/>
</dbReference>
<dbReference type="GO" id="GO:0071209">
    <property type="term" value="F:U7 snRNA binding"/>
    <property type="evidence" value="ECO:0007669"/>
    <property type="project" value="TreeGrafter"/>
</dbReference>
<dbReference type="InterPro" id="IPR010920">
    <property type="entry name" value="LSM_dom_sf"/>
</dbReference>
<sequence length="145" mass="17218">MEGLLTKREKYEMYNSLLCLAMSLEKRVTTIDLRNETTVTGKIKEVDSYMNVILNDAAVYDPDGKYHYFPMLFIQARNIRNIHIPDNVPIRKTIEEAVRIEPKVKEKPKRTFKQSRARKQHLETLKFIEEMKQKTDKQVKEEDKD</sequence>